<accession>A0A8S5QBX2</accession>
<evidence type="ECO:0000256" key="1">
    <source>
        <dbReference type="ARBA" id="ARBA00004301"/>
    </source>
</evidence>
<dbReference type="EMBL" id="BK015631">
    <property type="protein sequence ID" value="DAE16775.1"/>
    <property type="molecule type" value="Genomic_DNA"/>
</dbReference>
<dbReference type="InterPro" id="IPR006480">
    <property type="entry name" value="Phage_holin_4_1"/>
</dbReference>
<feature type="transmembrane region" description="Helical" evidence="5">
    <location>
        <begin position="95"/>
        <end position="113"/>
    </location>
</feature>
<dbReference type="Pfam" id="PF05105">
    <property type="entry name" value="Phage_holin_4_1"/>
    <property type="match status" value="1"/>
</dbReference>
<evidence type="ECO:0000256" key="4">
    <source>
        <dbReference type="ARBA" id="ARBA00023136"/>
    </source>
</evidence>
<evidence type="ECO:0000256" key="2">
    <source>
        <dbReference type="ARBA" id="ARBA00022692"/>
    </source>
</evidence>
<evidence type="ECO:0000313" key="6">
    <source>
        <dbReference type="EMBL" id="DAE16775.1"/>
    </source>
</evidence>
<keyword evidence="2 5" id="KW-0812">Transmembrane</keyword>
<organism evidence="6">
    <name type="scientific">Siphoviridae sp. ctVii20</name>
    <dbReference type="NCBI Taxonomy" id="2825533"/>
    <lineage>
        <taxon>Viruses</taxon>
        <taxon>Duplodnaviria</taxon>
        <taxon>Heunggongvirae</taxon>
        <taxon>Uroviricota</taxon>
        <taxon>Caudoviricetes</taxon>
    </lineage>
</organism>
<keyword evidence="3 5" id="KW-1133">Transmembrane helix</keyword>
<keyword evidence="4 5" id="KW-0472">Membrane</keyword>
<dbReference type="GO" id="GO:0033644">
    <property type="term" value="C:host cell membrane"/>
    <property type="evidence" value="ECO:0007669"/>
    <property type="project" value="UniProtKB-SubCell"/>
</dbReference>
<protein>
    <submittedName>
        <fullName evidence="6">Holin</fullName>
    </submittedName>
</protein>
<reference evidence="6" key="1">
    <citation type="journal article" date="2021" name="Proc. Natl. Acad. Sci. U.S.A.">
        <title>A Catalog of Tens of Thousands of Viruses from Human Metagenomes Reveals Hidden Associations with Chronic Diseases.</title>
        <authorList>
            <person name="Tisza M.J."/>
            <person name="Buck C.B."/>
        </authorList>
    </citation>
    <scope>NUCLEOTIDE SEQUENCE</scope>
    <source>
        <strain evidence="6">CtVii20</strain>
    </source>
</reference>
<proteinExistence type="predicted"/>
<sequence length="160" mass="18119">MEQAWNHLISYFPVKVIIGFFIAVVLDARTIIFMSFMWLIFLDCFTRWLAISYEYLKEQGMEEPSLLDSLKGIPEARRAGRISSHVMRKQGVEKLLLYNICALGAALCDLISFEMRSPMGITVLVISYLAVSELLSIIENLSEAGVQNLGRLVTKLKGRL</sequence>
<evidence type="ECO:0000256" key="5">
    <source>
        <dbReference type="SAM" id="Phobius"/>
    </source>
</evidence>
<comment type="subcellular location">
    <subcellularLocation>
        <location evidence="1">Host membrane</location>
        <topology evidence="1">Multi-pass membrane protein</topology>
    </subcellularLocation>
</comment>
<name>A0A8S5QBX2_9CAUD</name>
<evidence type="ECO:0000256" key="3">
    <source>
        <dbReference type="ARBA" id="ARBA00022989"/>
    </source>
</evidence>
<feature type="transmembrane region" description="Helical" evidence="5">
    <location>
        <begin position="16"/>
        <end position="42"/>
    </location>
</feature>